<dbReference type="EMBL" id="JRNI01000006">
    <property type="protein sequence ID" value="KGF32149.1"/>
    <property type="molecule type" value="Genomic_DNA"/>
</dbReference>
<dbReference type="InterPro" id="IPR035911">
    <property type="entry name" value="MurE/MurF_N"/>
</dbReference>
<dbReference type="GO" id="GO:0008765">
    <property type="term" value="F:UDP-N-acetylmuramoylalanyl-D-glutamate-2,6-diaminopimelate ligase activity"/>
    <property type="evidence" value="ECO:0007669"/>
    <property type="project" value="UniProtKB-UniRule"/>
</dbReference>
<dbReference type="InterPro" id="IPR000713">
    <property type="entry name" value="Mur_ligase_N"/>
</dbReference>
<dbReference type="NCBIfam" id="NF001126">
    <property type="entry name" value="PRK00139.1-4"/>
    <property type="match status" value="1"/>
</dbReference>
<dbReference type="NCBIfam" id="NF008896">
    <property type="entry name" value="PRK11929.1"/>
    <property type="match status" value="1"/>
</dbReference>
<evidence type="ECO:0000256" key="7">
    <source>
        <dbReference type="HAMAP-Rule" id="MF_00208"/>
    </source>
</evidence>
<dbReference type="GO" id="GO:0005737">
    <property type="term" value="C:cytoplasm"/>
    <property type="evidence" value="ECO:0007669"/>
    <property type="project" value="UniProtKB-SubCell"/>
</dbReference>
<comment type="pathway">
    <text evidence="8 9">Cell wall biogenesis; peptidoglycan biosynthesis.</text>
</comment>
<dbReference type="eggNOG" id="COG0770">
    <property type="taxonomic scope" value="Bacteria"/>
</dbReference>
<dbReference type="InterPro" id="IPR005863">
    <property type="entry name" value="UDP-N-AcMur_synth"/>
</dbReference>
<feature type="modified residue" description="N6-carboxylysine" evidence="7">
    <location>
        <position position="227"/>
    </location>
</feature>
<organism evidence="14 15">
    <name type="scientific">Oligella urethralis DNF00040</name>
    <dbReference type="NCBI Taxonomy" id="1401065"/>
    <lineage>
        <taxon>Bacteria</taxon>
        <taxon>Pseudomonadati</taxon>
        <taxon>Pseudomonadota</taxon>
        <taxon>Betaproteobacteria</taxon>
        <taxon>Burkholderiales</taxon>
        <taxon>Alcaligenaceae</taxon>
        <taxon>Oligella</taxon>
    </lineage>
</organism>
<dbReference type="Pfam" id="PF08245">
    <property type="entry name" value="Mur_ligase_M"/>
    <property type="match status" value="2"/>
</dbReference>
<feature type="domain" description="Mur ligase C-terminal" evidence="12">
    <location>
        <begin position="799"/>
        <end position="916"/>
    </location>
</feature>
<feature type="short sequence motif" description="Meso-diaminopimelate recognition motif" evidence="7">
    <location>
        <begin position="420"/>
        <end position="423"/>
    </location>
</feature>
<dbReference type="NCBIfam" id="TIGR01143">
    <property type="entry name" value="murF"/>
    <property type="match status" value="1"/>
</dbReference>
<dbReference type="GO" id="GO:0071555">
    <property type="term" value="P:cell wall organization"/>
    <property type="evidence" value="ECO:0007669"/>
    <property type="project" value="UniProtKB-KW"/>
</dbReference>
<evidence type="ECO:0000256" key="6">
    <source>
        <dbReference type="ARBA" id="ARBA00023316"/>
    </source>
</evidence>
<keyword evidence="8" id="KW-0963">Cytoplasm</keyword>
<dbReference type="PANTHER" id="PTHR23135:SF4">
    <property type="entry name" value="UDP-N-ACETYLMURAMOYL-L-ALANYL-D-GLUTAMATE--2,6-DIAMINOPIMELATE LIGASE MURE HOMOLOG, CHLOROPLASTIC"/>
    <property type="match status" value="1"/>
</dbReference>
<comment type="catalytic activity">
    <reaction evidence="8 10">
        <text>D-alanyl-D-alanine + UDP-N-acetyl-alpha-D-muramoyl-L-alanyl-gamma-D-glutamyl-meso-2,6-diaminopimelate + ATP = UDP-N-acetyl-alpha-D-muramoyl-L-alanyl-gamma-D-glutamyl-meso-2,6-diaminopimeloyl-D-alanyl-D-alanine + ADP + phosphate + H(+)</text>
        <dbReference type="Rhea" id="RHEA:28374"/>
        <dbReference type="ChEBI" id="CHEBI:15378"/>
        <dbReference type="ChEBI" id="CHEBI:30616"/>
        <dbReference type="ChEBI" id="CHEBI:43474"/>
        <dbReference type="ChEBI" id="CHEBI:57822"/>
        <dbReference type="ChEBI" id="CHEBI:61386"/>
        <dbReference type="ChEBI" id="CHEBI:83905"/>
        <dbReference type="ChEBI" id="CHEBI:456216"/>
        <dbReference type="EC" id="6.3.2.10"/>
    </reaction>
</comment>
<dbReference type="SUPFAM" id="SSF63418">
    <property type="entry name" value="MurE/MurF N-terminal domain"/>
    <property type="match status" value="2"/>
</dbReference>
<dbReference type="GO" id="GO:0009252">
    <property type="term" value="P:peptidoglycan biosynthetic process"/>
    <property type="evidence" value="ECO:0007669"/>
    <property type="project" value="UniProtKB-UniRule"/>
</dbReference>
<dbReference type="SUPFAM" id="SSF53244">
    <property type="entry name" value="MurD-like peptide ligases, peptide-binding domain"/>
    <property type="match status" value="2"/>
</dbReference>
<dbReference type="GO" id="GO:0000287">
    <property type="term" value="F:magnesium ion binding"/>
    <property type="evidence" value="ECO:0007669"/>
    <property type="project" value="UniProtKB-UniRule"/>
</dbReference>
<dbReference type="eggNOG" id="COG0769">
    <property type="taxonomic scope" value="Bacteria"/>
</dbReference>
<feature type="domain" description="Mur ligase C-terminal" evidence="12">
    <location>
        <begin position="348"/>
        <end position="476"/>
    </location>
</feature>
<feature type="binding site" evidence="8">
    <location>
        <begin position="589"/>
        <end position="595"/>
    </location>
    <ligand>
        <name>ATP</name>
        <dbReference type="ChEBI" id="CHEBI:30616"/>
    </ligand>
</feature>
<evidence type="ECO:0000259" key="13">
    <source>
        <dbReference type="Pfam" id="PF08245"/>
    </source>
</evidence>
<dbReference type="HAMAP" id="MF_00208">
    <property type="entry name" value="MurE"/>
    <property type="match status" value="1"/>
</dbReference>
<dbReference type="InterPro" id="IPR005761">
    <property type="entry name" value="UDP-N-AcMur-Glu-dNH2Pim_ligase"/>
</dbReference>
<feature type="binding site" evidence="7">
    <location>
        <position position="187"/>
    </location>
    <ligand>
        <name>UDP-N-acetyl-alpha-D-muramoyl-L-alanyl-D-glutamate</name>
        <dbReference type="ChEBI" id="CHEBI:83900"/>
    </ligand>
</feature>
<evidence type="ECO:0000259" key="11">
    <source>
        <dbReference type="Pfam" id="PF01225"/>
    </source>
</evidence>
<keyword evidence="8" id="KW-0067">ATP-binding</keyword>
<dbReference type="EC" id="6.3.2.13" evidence="7"/>
<feature type="binding site" evidence="7">
    <location>
        <begin position="117"/>
        <end position="123"/>
    </location>
    <ligand>
        <name>ATP</name>
        <dbReference type="ChEBI" id="CHEBI:30616"/>
    </ligand>
</feature>
<keyword evidence="15" id="KW-1185">Reference proteome</keyword>
<comment type="function">
    <text evidence="8 10">Involved in cell wall formation. Catalyzes the final step in the synthesis of UDP-N-acetylmuramoyl-pentapeptide, the precursor of murein.</text>
</comment>
<dbReference type="Gene3D" id="3.40.1190.10">
    <property type="entry name" value="Mur-like, catalytic domain"/>
    <property type="match status" value="2"/>
</dbReference>
<feature type="binding site" evidence="7">
    <location>
        <begin position="420"/>
        <end position="423"/>
    </location>
    <ligand>
        <name>meso-2,6-diaminopimelate</name>
        <dbReference type="ChEBI" id="CHEBI:57791"/>
    </ligand>
</feature>
<feature type="binding site" evidence="7">
    <location>
        <position position="474"/>
    </location>
    <ligand>
        <name>meso-2,6-diaminopimelate</name>
        <dbReference type="ChEBI" id="CHEBI:57791"/>
    </ligand>
</feature>
<dbReference type="GO" id="GO:0047480">
    <property type="term" value="F:UDP-N-acetylmuramoyl-tripeptide-D-alanyl-D-alanine ligase activity"/>
    <property type="evidence" value="ECO:0007669"/>
    <property type="project" value="UniProtKB-UniRule"/>
</dbReference>
<feature type="domain" description="Mur ligase N-terminal catalytic" evidence="11">
    <location>
        <begin position="26"/>
        <end position="103"/>
    </location>
</feature>
<comment type="similarity">
    <text evidence="8">Belongs to the MurCDEF family. MurF subfamily.</text>
</comment>
<dbReference type="Gene3D" id="3.90.190.20">
    <property type="entry name" value="Mur ligase, C-terminal domain"/>
    <property type="match status" value="2"/>
</dbReference>
<keyword evidence="7" id="KW-0460">Magnesium</keyword>
<feature type="binding site" evidence="7">
    <location>
        <position position="195"/>
    </location>
    <ligand>
        <name>UDP-N-acetyl-alpha-D-muramoyl-L-alanyl-D-glutamate</name>
        <dbReference type="ChEBI" id="CHEBI:83900"/>
    </ligand>
</feature>
<evidence type="ECO:0000313" key="15">
    <source>
        <dbReference type="Proteomes" id="UP000029629"/>
    </source>
</evidence>
<reference evidence="14 15" key="1">
    <citation type="submission" date="2014-07" db="EMBL/GenBank/DDBJ databases">
        <authorList>
            <person name="McCorrison J."/>
            <person name="Sanka R."/>
            <person name="Torralba M."/>
            <person name="Gillis M."/>
            <person name="Haft D.H."/>
            <person name="Methe B."/>
            <person name="Sutton G."/>
            <person name="Nelson K.E."/>
        </authorList>
    </citation>
    <scope>NUCLEOTIDE SEQUENCE [LARGE SCALE GENOMIC DNA]</scope>
    <source>
        <strain evidence="14 15">DNF00040</strain>
    </source>
</reference>
<evidence type="ECO:0000256" key="10">
    <source>
        <dbReference type="RuleBase" id="RU004136"/>
    </source>
</evidence>
<evidence type="ECO:0000256" key="3">
    <source>
        <dbReference type="ARBA" id="ARBA00022960"/>
    </source>
</evidence>
<dbReference type="UniPathway" id="UPA00219"/>
<keyword evidence="8 14" id="KW-0436">Ligase</keyword>
<dbReference type="RefSeq" id="WP_036557341.1">
    <property type="nucleotide sequence ID" value="NZ_JRNI01000006.1"/>
</dbReference>
<accession>A0A096BG80</accession>
<dbReference type="OrthoDB" id="9800958at2"/>
<feature type="domain" description="Mur ligase central" evidence="13">
    <location>
        <begin position="115"/>
        <end position="317"/>
    </location>
</feature>
<dbReference type="InterPro" id="IPR013221">
    <property type="entry name" value="Mur_ligase_cen"/>
</dbReference>
<sequence length="932" mass="100753">MQEQTKEITAIVQWLRQHTESRADLKLDSRDIRAGDVFVASKGLHSDGAQFIQAAIDNGAAAILVDAASTHVAEALSEAASAVPLLAVDHLKGLLGKLADEWYGRPSESVKVVAITGTNGKTSCASWVAQALNLNNTPCATIGTLGVILPDGRNLGGSLTTPDVLSLHRILAYLRDHEIFTVAMEASSIGLEQGRMDGIRIDIAGFTNLSLDHLDYHQSMAEYEEAKAILFTWPDLKLAVLNANDEAGLRLAKRSVAAKTLTYSLDVDSAADIRALHYTFHDYGLSFMLHTAQGDTQILSRLVGEHNISNLLLTVGILEGLGWGLSRISRTLSQLEAVAGRLETVEPLVNTQNKPLVVVDYAHSPDALKRALEAIRPNAAARDGRLICVFGCGGDRDRTKRPVMAEIAEQLSDLVYITSDNPRTEDPHRILDEIVAGLSSPSAAKLAMVERHRDYSILYAILHAAPEDVILIAGKGHEDYQEVHGVRHYFDDRQWASLGLLMRDALDISTDTRQLQPGQFFVALKGENFDAHRLLAEAQAKKALAALVSSPDKHISLPQIQVHDTQEALMTMSKAWRSLFSLPVIAVTGSNGKTTTKEMIAAVLKAAYADNYLATEGNLNNHIGVPLSLLRLRATQQMAVFELGMNHPGEIAVLADLCRPTVAVLTNAQREHQEFMQSVEAVAQENASVFAYLATDGVAVYPAATEYTALWDELSRHRQALRFAIAAPTAEIYATDLQPQNAGIDFVLHAHDSSTEISLQIPGEHNVSNALAAAGACLAAGVPVAQIKQGLESFAPVSGRLQNYVLKNGTHLIDDSYNANPDSVRAAIDVLSALPSPRLLVLGDMGEVGPEGPQMHREVGAYAKQKGIEYLLTFGAATEASSQAFAEGAQHFTELPDLLEALAELAPAAVLVKGSRSMRMERVVQDLLDKQE</sequence>
<dbReference type="GO" id="GO:0008766">
    <property type="term" value="F:UDP-N-acetylmuramoylalanyl-D-glutamyl-2,6-diaminopimelate-D-alanyl-D-alanine ligase activity"/>
    <property type="evidence" value="ECO:0007669"/>
    <property type="project" value="RHEA"/>
</dbReference>
<dbReference type="PANTHER" id="PTHR23135">
    <property type="entry name" value="MUR LIGASE FAMILY MEMBER"/>
    <property type="match status" value="1"/>
</dbReference>
<evidence type="ECO:0000256" key="4">
    <source>
        <dbReference type="ARBA" id="ARBA00022984"/>
    </source>
</evidence>
<dbReference type="Proteomes" id="UP000029629">
    <property type="component" value="Unassembled WGS sequence"/>
</dbReference>
<keyword evidence="6 8" id="KW-0961">Cell wall biogenesis/degradation</keyword>
<proteinExistence type="inferred from homology"/>
<dbReference type="InterPro" id="IPR004101">
    <property type="entry name" value="Mur_ligase_C"/>
</dbReference>
<dbReference type="EC" id="6.3.2.10" evidence="8"/>
<comment type="PTM">
    <text evidence="7">Carboxylation is probably crucial for Mg(2+) binding and, consequently, for the gamma-phosphate positioning of ATP.</text>
</comment>
<feature type="binding site" evidence="7">
    <location>
        <begin position="160"/>
        <end position="161"/>
    </location>
    <ligand>
        <name>UDP-N-acetyl-alpha-D-muramoyl-L-alanyl-D-glutamate</name>
        <dbReference type="ChEBI" id="CHEBI:83900"/>
    </ligand>
</feature>
<dbReference type="AlphaFoldDB" id="A0A096BG80"/>
<evidence type="ECO:0000259" key="12">
    <source>
        <dbReference type="Pfam" id="PF02875"/>
    </source>
</evidence>
<protein>
    <recommendedName>
        <fullName evidence="7 8">Multifunctional fusion protein</fullName>
    </recommendedName>
    <domain>
        <recommendedName>
            <fullName evidence="7">UDP-N-acetylmuramoyl-L-alanyl-D-glutamate--2,6-diaminopimelate ligase</fullName>
            <ecNumber evidence="7">6.3.2.13</ecNumber>
        </recommendedName>
        <alternativeName>
            <fullName evidence="7">Meso-A2pm-adding enzyme</fullName>
        </alternativeName>
        <alternativeName>
            <fullName evidence="7">Meso-diaminopimelate-adding enzyme</fullName>
        </alternativeName>
        <alternativeName>
            <fullName evidence="7">UDP-MurNAc-L-Ala-D-Glu:meso-diaminopimelate ligase</fullName>
        </alternativeName>
        <alternativeName>
            <fullName evidence="7">UDP-MurNAc-tripeptide synthetase</fullName>
        </alternativeName>
        <alternativeName>
            <fullName evidence="7">UDP-N-acetylmuramyl-tripeptide synthetase</fullName>
        </alternativeName>
    </domain>
    <domain>
        <recommendedName>
            <fullName evidence="8">UDP-N-acetylmuramoyl-tripeptide--D-alanyl-D-alanine ligase</fullName>
            <ecNumber evidence="8">6.3.2.10</ecNumber>
        </recommendedName>
        <alternativeName>
            <fullName evidence="8">D-alanyl-D-alanine-adding enzyme</fullName>
        </alternativeName>
    </domain>
</protein>
<comment type="caution">
    <text evidence="14">The sequence shown here is derived from an EMBL/GenBank/DDBJ whole genome shotgun (WGS) entry which is preliminary data.</text>
</comment>
<dbReference type="GO" id="GO:0005524">
    <property type="term" value="F:ATP binding"/>
    <property type="evidence" value="ECO:0007669"/>
    <property type="project" value="UniProtKB-UniRule"/>
</dbReference>
<feature type="binding site" evidence="7">
    <location>
        <position position="29"/>
    </location>
    <ligand>
        <name>UDP-N-acetyl-alpha-D-muramoyl-L-alanyl-D-glutamate</name>
        <dbReference type="ChEBI" id="CHEBI:83900"/>
    </ligand>
</feature>
<comment type="catalytic activity">
    <reaction evidence="7">
        <text>UDP-N-acetyl-alpha-D-muramoyl-L-alanyl-D-glutamate + meso-2,6-diaminopimelate + ATP = UDP-N-acetyl-alpha-D-muramoyl-L-alanyl-gamma-D-glutamyl-meso-2,6-diaminopimelate + ADP + phosphate + H(+)</text>
        <dbReference type="Rhea" id="RHEA:23676"/>
        <dbReference type="ChEBI" id="CHEBI:15378"/>
        <dbReference type="ChEBI" id="CHEBI:30616"/>
        <dbReference type="ChEBI" id="CHEBI:43474"/>
        <dbReference type="ChEBI" id="CHEBI:57791"/>
        <dbReference type="ChEBI" id="CHEBI:83900"/>
        <dbReference type="ChEBI" id="CHEBI:83905"/>
        <dbReference type="ChEBI" id="CHEBI:456216"/>
        <dbReference type="EC" id="6.3.2.13"/>
    </reaction>
</comment>
<name>A0A096BG80_9BURK</name>
<comment type="function">
    <text evidence="7">Catalyzes the addition of meso-diaminopimelic acid to the nucleotide precursor UDP-N-acetylmuramoyl-L-alanyl-D-glutamate (UMAG) in the biosynthesis of bacterial cell-wall peptidoglycan.</text>
</comment>
<feature type="binding site" evidence="7">
    <location>
        <position position="396"/>
    </location>
    <ligand>
        <name>meso-2,6-diaminopimelate</name>
        <dbReference type="ChEBI" id="CHEBI:57791"/>
    </ligand>
</feature>
<dbReference type="HAMAP" id="MF_02019">
    <property type="entry name" value="MurF"/>
    <property type="match status" value="1"/>
</dbReference>
<dbReference type="GO" id="GO:0051301">
    <property type="term" value="P:cell division"/>
    <property type="evidence" value="ECO:0007669"/>
    <property type="project" value="UniProtKB-KW"/>
</dbReference>
<feature type="binding site" evidence="7">
    <location>
        <position position="193"/>
    </location>
    <ligand>
        <name>UDP-N-acetyl-alpha-D-muramoyl-L-alanyl-D-glutamate</name>
        <dbReference type="ChEBI" id="CHEBI:83900"/>
    </ligand>
</feature>
<feature type="domain" description="Mur ligase central" evidence="13">
    <location>
        <begin position="587"/>
        <end position="776"/>
    </location>
</feature>
<gene>
    <name evidence="7" type="primary">murE</name>
    <name evidence="8" type="synonym">murF</name>
    <name evidence="14" type="ORF">HMPREF2130_01385</name>
</gene>
<dbReference type="Pfam" id="PF02875">
    <property type="entry name" value="Mur_ligase_C"/>
    <property type="match status" value="2"/>
</dbReference>
<comment type="similarity">
    <text evidence="1 7">Belongs to the MurCDEF family. MurE subfamily.</text>
</comment>
<evidence type="ECO:0000256" key="1">
    <source>
        <dbReference type="ARBA" id="ARBA00005898"/>
    </source>
</evidence>
<comment type="subcellular location">
    <subcellularLocation>
        <location evidence="8 9">Cytoplasm</location>
    </subcellularLocation>
</comment>
<evidence type="ECO:0000256" key="8">
    <source>
        <dbReference type="HAMAP-Rule" id="MF_02019"/>
    </source>
</evidence>
<feature type="binding site" evidence="7">
    <location>
        <position position="27"/>
    </location>
    <ligand>
        <name>UDP-N-acetyl-alpha-D-muramoyl-L-alanyl-D-glutamate</name>
        <dbReference type="ChEBI" id="CHEBI:83900"/>
    </ligand>
</feature>
<keyword evidence="4 8" id="KW-0573">Peptidoglycan synthesis</keyword>
<dbReference type="GO" id="GO:0008360">
    <property type="term" value="P:regulation of cell shape"/>
    <property type="evidence" value="ECO:0007669"/>
    <property type="project" value="UniProtKB-KW"/>
</dbReference>
<keyword evidence="8" id="KW-0547">Nucleotide-binding</keyword>
<keyword evidence="5 8" id="KW-0131">Cell cycle</keyword>
<evidence type="ECO:0000256" key="5">
    <source>
        <dbReference type="ARBA" id="ARBA00023306"/>
    </source>
</evidence>
<dbReference type="Gene3D" id="3.40.1390.10">
    <property type="entry name" value="MurE/MurF, N-terminal domain"/>
    <property type="match status" value="2"/>
</dbReference>
<evidence type="ECO:0000256" key="9">
    <source>
        <dbReference type="RuleBase" id="RU004135"/>
    </source>
</evidence>
<dbReference type="InterPro" id="IPR036615">
    <property type="entry name" value="Mur_ligase_C_dom_sf"/>
</dbReference>
<dbReference type="SUPFAM" id="SSF53623">
    <property type="entry name" value="MurD-like peptide ligases, catalytic domain"/>
    <property type="match status" value="2"/>
</dbReference>
<evidence type="ECO:0000313" key="14">
    <source>
        <dbReference type="EMBL" id="KGF32149.1"/>
    </source>
</evidence>
<comment type="caution">
    <text evidence="7">Lacks conserved residue(s) required for the propagation of feature annotation.</text>
</comment>
<dbReference type="NCBIfam" id="TIGR01085">
    <property type="entry name" value="murE"/>
    <property type="match status" value="1"/>
</dbReference>
<evidence type="ECO:0000256" key="2">
    <source>
        <dbReference type="ARBA" id="ARBA00022618"/>
    </source>
</evidence>
<keyword evidence="2 8" id="KW-0132">Cell division</keyword>
<keyword evidence="3 8" id="KW-0133">Cell shape</keyword>
<dbReference type="Pfam" id="PF01225">
    <property type="entry name" value="Mur_ligase"/>
    <property type="match status" value="1"/>
</dbReference>
<dbReference type="InterPro" id="IPR036565">
    <property type="entry name" value="Mur-like_cat_sf"/>
</dbReference>
<comment type="cofactor">
    <cofactor evidence="7">
        <name>Mg(2+)</name>
        <dbReference type="ChEBI" id="CHEBI:18420"/>
    </cofactor>
</comment>
<feature type="binding site" evidence="7">
    <location>
        <position position="478"/>
    </location>
    <ligand>
        <name>meso-2,6-diaminopimelate</name>
        <dbReference type="ChEBI" id="CHEBI:57791"/>
    </ligand>
</feature>